<evidence type="ECO:0000313" key="7">
    <source>
        <dbReference type="Proteomes" id="UP000015927"/>
    </source>
</evidence>
<dbReference type="Pfam" id="PF06506">
    <property type="entry name" value="PrpR_N"/>
    <property type="match status" value="1"/>
</dbReference>
<dbReference type="GO" id="GO:0000156">
    <property type="term" value="F:phosphorelay response regulator activity"/>
    <property type="evidence" value="ECO:0007669"/>
    <property type="project" value="InterPro"/>
</dbReference>
<dbReference type="InterPro" id="IPR027417">
    <property type="entry name" value="P-loop_NTPase"/>
</dbReference>
<dbReference type="Pfam" id="PF02954">
    <property type="entry name" value="HTH_8"/>
    <property type="match status" value="1"/>
</dbReference>
<dbReference type="GO" id="GO:0005524">
    <property type="term" value="F:ATP binding"/>
    <property type="evidence" value="ECO:0007669"/>
    <property type="project" value="UniProtKB-KW"/>
</dbReference>
<sequence length="575" mass="64948">MLKILAIAPYQNLKTKIDEIAEDFKTLYVESYVGDLSVGLAIAQKKASKFDVVISRGGTAKLLAKYIDRPLVEIDLSLLDILRVIRLVEVYKYNYAFIGFSNVTEKIKLLGQILSKELQVITISSSAELPEIIAGLKKQGYSMIIGDNITFNEARKNNLNSILIESGDESIQNALVAARYLGTELQKRTEQYRLIDKTLMAFDETIMVISKQGSLIYQHNKNFSKKRSQAILRELKGKLANSPTDTLTLFSRSEGQLYRINAKLRNALWFVLVSPLQISSSQTASISNFLPAPKQDVSSVNIGNLSKDIQKAAKAKSNVLLIGEKGTAKLAAAEHMASLIKLRHYWKIDFTRMTSKSDYWRLFNDDTSPLLDHHSLFIIDGVETLNDDQLKALHSFYAMSETTGNIYILICESNDKEIQIIDLFHSAFQITTVALRQRKSDLGSLISLYLYQFSKQHRKSVVGINQDGMHILDSYSWPGNLSQLKRVLEQFVINANGPFISSESVKQMIFSEENRYIEKQRDKGTFNPLSLFEGKTLDEIQQQIITILLKHNGGNKTQTAKQLGISRSTLWRLLK</sequence>
<feature type="domain" description="Sigma-54 factor interaction" evidence="5">
    <location>
        <begin position="426"/>
        <end position="493"/>
    </location>
</feature>
<dbReference type="InterPro" id="IPR058031">
    <property type="entry name" value="AAA_lid_NorR"/>
</dbReference>
<dbReference type="EMBL" id="CP002391">
    <property type="protein sequence ID" value="EEQ65851.1"/>
    <property type="molecule type" value="Genomic_DNA"/>
</dbReference>
<dbReference type="GO" id="GO:0016887">
    <property type="term" value="F:ATP hydrolysis activity"/>
    <property type="evidence" value="ECO:0007669"/>
    <property type="project" value="InterPro"/>
</dbReference>
<dbReference type="InterPro" id="IPR010524">
    <property type="entry name" value="Sig_transdc_resp-reg_PrpR_N"/>
</dbReference>
<dbReference type="Gene3D" id="3.40.50.2300">
    <property type="match status" value="1"/>
</dbReference>
<proteinExistence type="predicted"/>
<evidence type="ECO:0000256" key="2">
    <source>
        <dbReference type="ARBA" id="ARBA00022840"/>
    </source>
</evidence>
<dbReference type="Gene3D" id="1.10.8.60">
    <property type="match status" value="1"/>
</dbReference>
<keyword evidence="1" id="KW-0547">Nucleotide-binding</keyword>
<dbReference type="GeneID" id="57091297"/>
<dbReference type="InterPro" id="IPR002197">
    <property type="entry name" value="HTH_Fis"/>
</dbReference>
<evidence type="ECO:0000256" key="1">
    <source>
        <dbReference type="ARBA" id="ARBA00022741"/>
    </source>
</evidence>
<dbReference type="Pfam" id="PF25601">
    <property type="entry name" value="AAA_lid_14"/>
    <property type="match status" value="1"/>
</dbReference>
<name>A0A826I0D7_LACPA</name>
<dbReference type="SUPFAM" id="SSF46689">
    <property type="entry name" value="Homeodomain-like"/>
    <property type="match status" value="1"/>
</dbReference>
<dbReference type="Proteomes" id="UP000015927">
    <property type="component" value="Chromosome"/>
</dbReference>
<evidence type="ECO:0000313" key="6">
    <source>
        <dbReference type="EMBL" id="EEQ65851.1"/>
    </source>
</evidence>
<dbReference type="PROSITE" id="PS50045">
    <property type="entry name" value="SIGMA54_INTERACT_4"/>
    <property type="match status" value="1"/>
</dbReference>
<keyword evidence="2" id="KW-0067">ATP-binding</keyword>
<dbReference type="Gene3D" id="3.40.50.300">
    <property type="entry name" value="P-loop containing nucleotide triphosphate hydrolases"/>
    <property type="match status" value="1"/>
</dbReference>
<keyword evidence="4" id="KW-0804">Transcription</keyword>
<evidence type="ECO:0000256" key="4">
    <source>
        <dbReference type="ARBA" id="ARBA00023163"/>
    </source>
</evidence>
<organism evidence="6 7">
    <name type="scientific">Lacticaseibacillus paracasei subsp. paracasei 8700:2</name>
    <dbReference type="NCBI Taxonomy" id="537973"/>
    <lineage>
        <taxon>Bacteria</taxon>
        <taxon>Bacillati</taxon>
        <taxon>Bacillota</taxon>
        <taxon>Bacilli</taxon>
        <taxon>Lactobacillales</taxon>
        <taxon>Lactobacillaceae</taxon>
        <taxon>Lacticaseibacillus</taxon>
    </lineage>
</organism>
<dbReference type="InterPro" id="IPR011704">
    <property type="entry name" value="ATPase_dyneun-rel_AAA"/>
</dbReference>
<dbReference type="PANTHER" id="PTHR32071">
    <property type="entry name" value="TRANSCRIPTIONAL REGULATORY PROTEIN"/>
    <property type="match status" value="1"/>
</dbReference>
<dbReference type="InterPro" id="IPR002078">
    <property type="entry name" value="Sigma_54_int"/>
</dbReference>
<protein>
    <submittedName>
        <fullName evidence="6">Transcriptional regulator</fullName>
    </submittedName>
</protein>
<dbReference type="AlphaFoldDB" id="A0A826I0D7"/>
<dbReference type="KEGG" id="lpi:LBPG_01300"/>
<dbReference type="GO" id="GO:0006355">
    <property type="term" value="P:regulation of DNA-templated transcription"/>
    <property type="evidence" value="ECO:0007669"/>
    <property type="project" value="InterPro"/>
</dbReference>
<accession>A0A826I0D7</accession>
<dbReference type="InterPro" id="IPR009057">
    <property type="entry name" value="Homeodomain-like_sf"/>
</dbReference>
<gene>
    <name evidence="6" type="ORF">LBPG_01300</name>
</gene>
<dbReference type="Gene3D" id="3.40.50.10660">
    <property type="entry name" value="PrpR receptor domain-like"/>
    <property type="match status" value="1"/>
</dbReference>
<dbReference type="RefSeq" id="WP_003568003.1">
    <property type="nucleotide sequence ID" value="NC_022112.1"/>
</dbReference>
<dbReference type="GO" id="GO:0043565">
    <property type="term" value="F:sequence-specific DNA binding"/>
    <property type="evidence" value="ECO:0007669"/>
    <property type="project" value="InterPro"/>
</dbReference>
<dbReference type="SUPFAM" id="SSF159800">
    <property type="entry name" value="PrpR receptor domain-like"/>
    <property type="match status" value="1"/>
</dbReference>
<dbReference type="Pfam" id="PF07728">
    <property type="entry name" value="AAA_5"/>
    <property type="match status" value="1"/>
</dbReference>
<dbReference type="SUPFAM" id="SSF52540">
    <property type="entry name" value="P-loop containing nucleoside triphosphate hydrolases"/>
    <property type="match status" value="1"/>
</dbReference>
<evidence type="ECO:0000256" key="3">
    <source>
        <dbReference type="ARBA" id="ARBA00023015"/>
    </source>
</evidence>
<keyword evidence="3" id="KW-0805">Transcription regulation</keyword>
<reference evidence="6 7" key="1">
    <citation type="submission" date="2010-12" db="EMBL/GenBank/DDBJ databases">
        <title>The Genome Sequence of Lactobacillus paracasei subsp. paracasei strain 8700:2.</title>
        <authorList>
            <consortium name="The Broad Institute Genome Sequencing Platform"/>
            <person name="Ward D."/>
            <person name="Earl A."/>
            <person name="Feldgarden M."/>
            <person name="Young S.K."/>
            <person name="Gargeya S."/>
            <person name="Zeng Q."/>
            <person name="Alvarado L."/>
            <person name="Berlin A."/>
            <person name="Bochicchio J."/>
            <person name="Chapman S.B."/>
            <person name="Chen Z."/>
            <person name="Freedman E."/>
            <person name="Gellesch M."/>
            <person name="Goldberg J."/>
            <person name="Griggs A."/>
            <person name="Gujja S."/>
            <person name="Heilman E."/>
            <person name="Heiman D."/>
            <person name="Howarth C."/>
            <person name="Mehta T."/>
            <person name="Neiman D."/>
            <person name="Pearson M."/>
            <person name="Roberts A."/>
            <person name="Saif S."/>
            <person name="Shea T."/>
            <person name="Shenoy N."/>
            <person name="Sisk P."/>
            <person name="Stolte C."/>
            <person name="Sykes S."/>
            <person name="White J."/>
            <person name="Yandava C."/>
            <person name="Saulnier D."/>
            <person name="Haas B."/>
            <person name="Nusbaum C."/>
            <person name="Birren B."/>
        </authorList>
    </citation>
    <scope>NUCLEOTIDE SEQUENCE [LARGE SCALE GENOMIC DNA]</scope>
    <source>
        <strain evidence="6 7">8700:2</strain>
    </source>
</reference>
<evidence type="ECO:0000259" key="5">
    <source>
        <dbReference type="PROSITE" id="PS50045"/>
    </source>
</evidence>
<dbReference type="Gene3D" id="1.10.10.60">
    <property type="entry name" value="Homeodomain-like"/>
    <property type="match status" value="1"/>
</dbReference>
<dbReference type="PRINTS" id="PR01590">
    <property type="entry name" value="HTHFIS"/>
</dbReference>